<dbReference type="Gene3D" id="2.60.120.260">
    <property type="entry name" value="Galactose-binding domain-like"/>
    <property type="match status" value="1"/>
</dbReference>
<evidence type="ECO:0000256" key="1">
    <source>
        <dbReference type="SAM" id="MobiDB-lite"/>
    </source>
</evidence>
<feature type="region of interest" description="Disordered" evidence="1">
    <location>
        <begin position="144"/>
        <end position="188"/>
    </location>
</feature>
<organism evidence="2 3">
    <name type="scientific">Rhipicephalus sanguineus</name>
    <name type="common">Brown dog tick</name>
    <name type="synonym">Ixodes sanguineus</name>
    <dbReference type="NCBI Taxonomy" id="34632"/>
    <lineage>
        <taxon>Eukaryota</taxon>
        <taxon>Metazoa</taxon>
        <taxon>Ecdysozoa</taxon>
        <taxon>Arthropoda</taxon>
        <taxon>Chelicerata</taxon>
        <taxon>Arachnida</taxon>
        <taxon>Acari</taxon>
        <taxon>Parasitiformes</taxon>
        <taxon>Ixodida</taxon>
        <taxon>Ixodoidea</taxon>
        <taxon>Ixodidae</taxon>
        <taxon>Rhipicephalinae</taxon>
        <taxon>Rhipicephalus</taxon>
        <taxon>Rhipicephalus</taxon>
    </lineage>
</organism>
<proteinExistence type="predicted"/>
<feature type="compositionally biased region" description="Basic and acidic residues" evidence="1">
    <location>
        <begin position="170"/>
        <end position="179"/>
    </location>
</feature>
<reference evidence="2" key="2">
    <citation type="submission" date="2021-09" db="EMBL/GenBank/DDBJ databases">
        <authorList>
            <person name="Jia N."/>
            <person name="Wang J."/>
            <person name="Shi W."/>
            <person name="Du L."/>
            <person name="Sun Y."/>
            <person name="Zhan W."/>
            <person name="Jiang J."/>
            <person name="Wang Q."/>
            <person name="Zhang B."/>
            <person name="Ji P."/>
            <person name="Sakyi L.B."/>
            <person name="Cui X."/>
            <person name="Yuan T."/>
            <person name="Jiang B."/>
            <person name="Yang W."/>
            <person name="Lam T.T.-Y."/>
            <person name="Chang Q."/>
            <person name="Ding S."/>
            <person name="Wang X."/>
            <person name="Zhu J."/>
            <person name="Ruan X."/>
            <person name="Zhao L."/>
            <person name="Wei J."/>
            <person name="Que T."/>
            <person name="Du C."/>
            <person name="Cheng J."/>
            <person name="Dai P."/>
            <person name="Han X."/>
            <person name="Huang E."/>
            <person name="Gao Y."/>
            <person name="Liu J."/>
            <person name="Shao H."/>
            <person name="Ye R."/>
            <person name="Li L."/>
            <person name="Wei W."/>
            <person name="Wang X."/>
            <person name="Wang C."/>
            <person name="Huo Q."/>
            <person name="Li W."/>
            <person name="Guo W."/>
            <person name="Chen H."/>
            <person name="Chen S."/>
            <person name="Zhou L."/>
            <person name="Zhou L."/>
            <person name="Ni X."/>
            <person name="Tian J."/>
            <person name="Zhou Y."/>
            <person name="Sheng Y."/>
            <person name="Liu T."/>
            <person name="Pan Y."/>
            <person name="Xia L."/>
            <person name="Li J."/>
            <person name="Zhao F."/>
            <person name="Cao W."/>
        </authorList>
    </citation>
    <scope>NUCLEOTIDE SEQUENCE</scope>
    <source>
        <strain evidence="2">Rsan-2018</strain>
        <tissue evidence="2">Larvae</tissue>
    </source>
</reference>
<name>A0A9D4SR44_RHISA</name>
<dbReference type="AlphaFoldDB" id="A0A9D4SR44"/>
<evidence type="ECO:0000313" key="3">
    <source>
        <dbReference type="Proteomes" id="UP000821837"/>
    </source>
</evidence>
<protein>
    <submittedName>
        <fullName evidence="2">Uncharacterized protein</fullName>
    </submittedName>
</protein>
<comment type="caution">
    <text evidence="2">The sequence shown here is derived from an EMBL/GenBank/DDBJ whole genome shotgun (WGS) entry which is preliminary data.</text>
</comment>
<reference evidence="2" key="1">
    <citation type="journal article" date="2020" name="Cell">
        <title>Large-Scale Comparative Analyses of Tick Genomes Elucidate Their Genetic Diversity and Vector Capacities.</title>
        <authorList>
            <consortium name="Tick Genome and Microbiome Consortium (TIGMIC)"/>
            <person name="Jia N."/>
            <person name="Wang J."/>
            <person name="Shi W."/>
            <person name="Du L."/>
            <person name="Sun Y."/>
            <person name="Zhan W."/>
            <person name="Jiang J.F."/>
            <person name="Wang Q."/>
            <person name="Zhang B."/>
            <person name="Ji P."/>
            <person name="Bell-Sakyi L."/>
            <person name="Cui X.M."/>
            <person name="Yuan T.T."/>
            <person name="Jiang B.G."/>
            <person name="Yang W.F."/>
            <person name="Lam T.T."/>
            <person name="Chang Q.C."/>
            <person name="Ding S.J."/>
            <person name="Wang X.J."/>
            <person name="Zhu J.G."/>
            <person name="Ruan X.D."/>
            <person name="Zhao L."/>
            <person name="Wei J.T."/>
            <person name="Ye R.Z."/>
            <person name="Que T.C."/>
            <person name="Du C.H."/>
            <person name="Zhou Y.H."/>
            <person name="Cheng J.X."/>
            <person name="Dai P.F."/>
            <person name="Guo W.B."/>
            <person name="Han X.H."/>
            <person name="Huang E.J."/>
            <person name="Li L.F."/>
            <person name="Wei W."/>
            <person name="Gao Y.C."/>
            <person name="Liu J.Z."/>
            <person name="Shao H.Z."/>
            <person name="Wang X."/>
            <person name="Wang C.C."/>
            <person name="Yang T.C."/>
            <person name="Huo Q.B."/>
            <person name="Li W."/>
            <person name="Chen H.Y."/>
            <person name="Chen S.E."/>
            <person name="Zhou L.G."/>
            <person name="Ni X.B."/>
            <person name="Tian J.H."/>
            <person name="Sheng Y."/>
            <person name="Liu T."/>
            <person name="Pan Y.S."/>
            <person name="Xia L.Y."/>
            <person name="Li J."/>
            <person name="Zhao F."/>
            <person name="Cao W.C."/>
        </authorList>
    </citation>
    <scope>NUCLEOTIDE SEQUENCE</scope>
    <source>
        <strain evidence="2">Rsan-2018</strain>
    </source>
</reference>
<gene>
    <name evidence="2" type="ORF">HPB52_015475</name>
</gene>
<dbReference type="EMBL" id="JABSTV010001253">
    <property type="protein sequence ID" value="KAH7944095.1"/>
    <property type="molecule type" value="Genomic_DNA"/>
</dbReference>
<evidence type="ECO:0000313" key="2">
    <source>
        <dbReference type="EMBL" id="KAH7944095.1"/>
    </source>
</evidence>
<dbReference type="VEuPathDB" id="VectorBase:RSAN_046795"/>
<keyword evidence="3" id="KW-1185">Reference proteome</keyword>
<dbReference type="Proteomes" id="UP000821837">
    <property type="component" value="Unassembled WGS sequence"/>
</dbReference>
<sequence>MFGRVWFNLHKQQLQPRDQSNTLCNSCCSVKVHLEEAYNGGGCLRVLFKPNRNDPAIKHYIRYTFKNISFTSSVGQDIAIVLKARSAAGETEEIYLGMTAGLPEGDNYTVSREIIKSLEDATEDPHRETNVCLLGQLDVRRPADAEKAVTDKKATDKAVASDDSSSDDESERKRFREEQYGLDAVIAE</sequence>
<feature type="compositionally biased region" description="Basic and acidic residues" evidence="1">
    <location>
        <begin position="144"/>
        <end position="160"/>
    </location>
</feature>
<accession>A0A9D4SR44</accession>